<dbReference type="FunFam" id="3.40.50.620:FF:000142">
    <property type="entry name" value="Universal stress protein A-like protein"/>
    <property type="match status" value="1"/>
</dbReference>
<reference evidence="3" key="2">
    <citation type="journal article" date="2024" name="Plant">
        <title>Genomic evolution and insights into agronomic trait innovations of Sesamum species.</title>
        <authorList>
            <person name="Miao H."/>
            <person name="Wang L."/>
            <person name="Qu L."/>
            <person name="Liu H."/>
            <person name="Sun Y."/>
            <person name="Le M."/>
            <person name="Wang Q."/>
            <person name="Wei S."/>
            <person name="Zheng Y."/>
            <person name="Lin W."/>
            <person name="Duan Y."/>
            <person name="Cao H."/>
            <person name="Xiong S."/>
            <person name="Wang X."/>
            <person name="Wei L."/>
            <person name="Li C."/>
            <person name="Ma Q."/>
            <person name="Ju M."/>
            <person name="Zhao R."/>
            <person name="Li G."/>
            <person name="Mu C."/>
            <person name="Tian Q."/>
            <person name="Mei H."/>
            <person name="Zhang T."/>
            <person name="Gao T."/>
            <person name="Zhang H."/>
        </authorList>
    </citation>
    <scope>NUCLEOTIDE SEQUENCE</scope>
    <source>
        <strain evidence="3">KEN1</strain>
    </source>
</reference>
<dbReference type="InterPro" id="IPR044187">
    <property type="entry name" value="At3g01520-like_plant"/>
</dbReference>
<evidence type="ECO:0000313" key="3">
    <source>
        <dbReference type="EMBL" id="KAL0450671.1"/>
    </source>
</evidence>
<evidence type="ECO:0000256" key="1">
    <source>
        <dbReference type="SAM" id="Phobius"/>
    </source>
</evidence>
<evidence type="ECO:0000259" key="2">
    <source>
        <dbReference type="Pfam" id="PF00582"/>
    </source>
</evidence>
<dbReference type="CDD" id="cd23659">
    <property type="entry name" value="USP_At3g01520-like"/>
    <property type="match status" value="1"/>
</dbReference>
<reference evidence="3" key="1">
    <citation type="submission" date="2020-06" db="EMBL/GenBank/DDBJ databases">
        <authorList>
            <person name="Li T."/>
            <person name="Hu X."/>
            <person name="Zhang T."/>
            <person name="Song X."/>
            <person name="Zhang H."/>
            <person name="Dai N."/>
            <person name="Sheng W."/>
            <person name="Hou X."/>
            <person name="Wei L."/>
        </authorList>
    </citation>
    <scope>NUCLEOTIDE SEQUENCE</scope>
    <source>
        <strain evidence="3">KEN1</strain>
        <tissue evidence="3">Leaf</tissue>
    </source>
</reference>
<dbReference type="Pfam" id="PF00582">
    <property type="entry name" value="Usp"/>
    <property type="match status" value="1"/>
</dbReference>
<dbReference type="PANTHER" id="PTHR47710:SF1">
    <property type="entry name" value="ADENINE NUCLEOTIDE ALPHA HYDROLASES-LIKE SUPERFAMILY PROTEIN"/>
    <property type="match status" value="1"/>
</dbReference>
<gene>
    <name evidence="3" type="ORF">Slati_1623500</name>
</gene>
<feature type="transmembrane region" description="Helical" evidence="1">
    <location>
        <begin position="76"/>
        <end position="96"/>
    </location>
</feature>
<dbReference type="Gene3D" id="3.40.50.620">
    <property type="entry name" value="HUPs"/>
    <property type="match status" value="1"/>
</dbReference>
<dbReference type="InterPro" id="IPR014729">
    <property type="entry name" value="Rossmann-like_a/b/a_fold"/>
</dbReference>
<dbReference type="InterPro" id="IPR006015">
    <property type="entry name" value="Universal_stress_UspA"/>
</dbReference>
<dbReference type="InterPro" id="IPR006016">
    <property type="entry name" value="UspA"/>
</dbReference>
<name>A0AAW2XEW7_9LAMI</name>
<keyword evidence="1" id="KW-1133">Transmembrane helix</keyword>
<dbReference type="PRINTS" id="PR01438">
    <property type="entry name" value="UNVRSLSTRESS"/>
</dbReference>
<proteinExistence type="predicted"/>
<sequence>MAAESADPTRILVAVNQSTIKGYPHASISSSGAFEWTVKKIIRSNTSDFKLLFLHVQVPDEDGVCRYGHARSLANMVLSLSFTVPVPIALMIWIAYASPADFMIMKHRDRIRGLHLLEYFVKQCNEIGVACEAWVKKGDPKEIICHEVKRVQPDFLVLGSRGLGPFQKVFVGTVSEFCAKHADCPVIAIKRDAAETPQDPVDD</sequence>
<dbReference type="PANTHER" id="PTHR47710">
    <property type="entry name" value="ADENINE NUCLEOTIDE ALPHA HYDROLASES-LIKE SUPERFAMILY PROTEIN"/>
    <property type="match status" value="1"/>
</dbReference>
<feature type="domain" description="UspA" evidence="2">
    <location>
        <begin position="121"/>
        <end position="190"/>
    </location>
</feature>
<dbReference type="GO" id="GO:0016208">
    <property type="term" value="F:AMP binding"/>
    <property type="evidence" value="ECO:0007669"/>
    <property type="project" value="TreeGrafter"/>
</dbReference>
<dbReference type="AlphaFoldDB" id="A0AAW2XEW7"/>
<dbReference type="EMBL" id="JACGWN010000005">
    <property type="protein sequence ID" value="KAL0450671.1"/>
    <property type="molecule type" value="Genomic_DNA"/>
</dbReference>
<protein>
    <submittedName>
        <fullName evidence="3">Universal stress protein A-like protein</fullName>
    </submittedName>
</protein>
<accession>A0AAW2XEW7</accession>
<keyword evidence="1" id="KW-0472">Membrane</keyword>
<keyword evidence="1" id="KW-0812">Transmembrane</keyword>
<dbReference type="SUPFAM" id="SSF52402">
    <property type="entry name" value="Adenine nucleotide alpha hydrolases-like"/>
    <property type="match status" value="1"/>
</dbReference>
<comment type="caution">
    <text evidence="3">The sequence shown here is derived from an EMBL/GenBank/DDBJ whole genome shotgun (WGS) entry which is preliminary data.</text>
</comment>
<organism evidence="3">
    <name type="scientific">Sesamum latifolium</name>
    <dbReference type="NCBI Taxonomy" id="2727402"/>
    <lineage>
        <taxon>Eukaryota</taxon>
        <taxon>Viridiplantae</taxon>
        <taxon>Streptophyta</taxon>
        <taxon>Embryophyta</taxon>
        <taxon>Tracheophyta</taxon>
        <taxon>Spermatophyta</taxon>
        <taxon>Magnoliopsida</taxon>
        <taxon>eudicotyledons</taxon>
        <taxon>Gunneridae</taxon>
        <taxon>Pentapetalae</taxon>
        <taxon>asterids</taxon>
        <taxon>lamiids</taxon>
        <taxon>Lamiales</taxon>
        <taxon>Pedaliaceae</taxon>
        <taxon>Sesamum</taxon>
    </lineage>
</organism>